<dbReference type="AlphaFoldDB" id="A0A0N4V603"/>
<keyword evidence="4" id="KW-1185">Reference proteome</keyword>
<organism evidence="5">
    <name type="scientific">Enterobius vermicularis</name>
    <name type="common">Human pinworm</name>
    <dbReference type="NCBI Taxonomy" id="51028"/>
    <lineage>
        <taxon>Eukaryota</taxon>
        <taxon>Metazoa</taxon>
        <taxon>Ecdysozoa</taxon>
        <taxon>Nematoda</taxon>
        <taxon>Chromadorea</taxon>
        <taxon>Rhabditida</taxon>
        <taxon>Spirurina</taxon>
        <taxon>Oxyuridomorpha</taxon>
        <taxon>Oxyuroidea</taxon>
        <taxon>Oxyuridae</taxon>
        <taxon>Enterobius</taxon>
    </lineage>
</organism>
<dbReference type="OrthoDB" id="49058at2759"/>
<feature type="domain" description="Spindle assembly abnormal protein 6 N-terminal" evidence="2">
    <location>
        <begin position="60"/>
        <end position="147"/>
    </location>
</feature>
<evidence type="ECO:0000313" key="5">
    <source>
        <dbReference type="WBParaSite" id="EVEC_0000567301-mRNA-1"/>
    </source>
</evidence>
<dbReference type="WBParaSite" id="EVEC_0000567301-mRNA-1">
    <property type="protein sequence ID" value="EVEC_0000567301-mRNA-1"/>
    <property type="gene ID" value="EVEC_0000567301"/>
</dbReference>
<dbReference type="InterPro" id="IPR038558">
    <property type="entry name" value="SAS-6_N_sf"/>
</dbReference>
<name>A0A0N4V603_ENTVE</name>
<keyword evidence="1" id="KW-0472">Membrane</keyword>
<keyword evidence="1" id="KW-0812">Transmembrane</keyword>
<protein>
    <submittedName>
        <fullName evidence="5">SAS-6_N domain-containing protein</fullName>
    </submittedName>
</protein>
<evidence type="ECO:0000256" key="1">
    <source>
        <dbReference type="SAM" id="Phobius"/>
    </source>
</evidence>
<evidence type="ECO:0000259" key="2">
    <source>
        <dbReference type="Pfam" id="PF16531"/>
    </source>
</evidence>
<evidence type="ECO:0000313" key="4">
    <source>
        <dbReference type="Proteomes" id="UP000274131"/>
    </source>
</evidence>
<keyword evidence="1" id="KW-1133">Transmembrane helix</keyword>
<gene>
    <name evidence="3" type="ORF">EVEC_LOCUS5284</name>
</gene>
<reference evidence="3 4" key="2">
    <citation type="submission" date="2018-10" db="EMBL/GenBank/DDBJ databases">
        <authorList>
            <consortium name="Pathogen Informatics"/>
        </authorList>
    </citation>
    <scope>NUCLEOTIDE SEQUENCE [LARGE SCALE GENOMIC DNA]</scope>
</reference>
<dbReference type="InterPro" id="IPR032396">
    <property type="entry name" value="SAS-6_N"/>
</dbReference>
<dbReference type="EMBL" id="UXUI01008112">
    <property type="protein sequence ID" value="VDD90533.1"/>
    <property type="molecule type" value="Genomic_DNA"/>
</dbReference>
<proteinExistence type="predicted"/>
<sequence>MSVRIVVDEVIFVDFGKNQPLYSLLPDEDRLRQRSMNLEVIRRRHAWNSVGSLFYFVTFIIMLSDNERGFVYRLILTEERYKEMQKNQELTAEFDEFPELIQGFLEMAKERRGIFIGKIDEDDKIFRLDMVGKSKDFGIVGLLSLKLELLAIWQLADYVEEMSRTLKGARGYPHVCFALKYTTSDLRNKILRASDAGRSGYTFKIILED</sequence>
<feature type="transmembrane region" description="Helical" evidence="1">
    <location>
        <begin position="45"/>
        <end position="63"/>
    </location>
</feature>
<accession>A0A0N4V603</accession>
<dbReference type="Gene3D" id="2.170.210.20">
    <property type="entry name" value="Spindle assembly abnormal protein 6, N-terminal domain"/>
    <property type="match status" value="1"/>
</dbReference>
<dbReference type="Proteomes" id="UP000274131">
    <property type="component" value="Unassembled WGS sequence"/>
</dbReference>
<dbReference type="Pfam" id="PF16531">
    <property type="entry name" value="SAS-6_N"/>
    <property type="match status" value="1"/>
</dbReference>
<evidence type="ECO:0000313" key="3">
    <source>
        <dbReference type="EMBL" id="VDD90533.1"/>
    </source>
</evidence>
<reference evidence="5" key="1">
    <citation type="submission" date="2016-04" db="UniProtKB">
        <authorList>
            <consortium name="WormBaseParasite"/>
        </authorList>
    </citation>
    <scope>IDENTIFICATION</scope>
</reference>